<organism evidence="2 3">
    <name type="scientific">Eumeta variegata</name>
    <name type="common">Bagworm moth</name>
    <name type="synonym">Eumeta japonica</name>
    <dbReference type="NCBI Taxonomy" id="151549"/>
    <lineage>
        <taxon>Eukaryota</taxon>
        <taxon>Metazoa</taxon>
        <taxon>Ecdysozoa</taxon>
        <taxon>Arthropoda</taxon>
        <taxon>Hexapoda</taxon>
        <taxon>Insecta</taxon>
        <taxon>Pterygota</taxon>
        <taxon>Neoptera</taxon>
        <taxon>Endopterygota</taxon>
        <taxon>Lepidoptera</taxon>
        <taxon>Glossata</taxon>
        <taxon>Ditrysia</taxon>
        <taxon>Tineoidea</taxon>
        <taxon>Psychidae</taxon>
        <taxon>Oiketicinae</taxon>
        <taxon>Eumeta</taxon>
    </lineage>
</organism>
<evidence type="ECO:0000313" key="2">
    <source>
        <dbReference type="EMBL" id="GBP85843.1"/>
    </source>
</evidence>
<reference evidence="2 3" key="1">
    <citation type="journal article" date="2019" name="Commun. Biol.">
        <title>The bagworm genome reveals a unique fibroin gene that provides high tensile strength.</title>
        <authorList>
            <person name="Kono N."/>
            <person name="Nakamura H."/>
            <person name="Ohtoshi R."/>
            <person name="Tomita M."/>
            <person name="Numata K."/>
            <person name="Arakawa K."/>
        </authorList>
    </citation>
    <scope>NUCLEOTIDE SEQUENCE [LARGE SCALE GENOMIC DNA]</scope>
</reference>
<name>A0A4C1ZFD2_EUMVA</name>
<dbReference type="Proteomes" id="UP000299102">
    <property type="component" value="Unassembled WGS sequence"/>
</dbReference>
<protein>
    <submittedName>
        <fullName evidence="2">Uncharacterized protein</fullName>
    </submittedName>
</protein>
<proteinExistence type="predicted"/>
<accession>A0A4C1ZFD2</accession>
<sequence>MAYASTHAHTGTEAQRHTQRAGGGKESERYKRVQIPENTTIYQIDEQTEFVWHVKNHNQTQHKFISKQVARLTSAGVGRPLHDVNAIRQTKPFGGSRQIEGGRISPRRSKTSIKSRLAGARPGRIQLSRGRARPFVSGCCARVNKVFSTANEYCDLHRLNITLRRVLDMWRGYRQLNVGEDAPRRLTRDGRRDGRPRTRPRRPSALSAEISSAPVAPPGGGVASAEFSP</sequence>
<evidence type="ECO:0000256" key="1">
    <source>
        <dbReference type="SAM" id="MobiDB-lite"/>
    </source>
</evidence>
<comment type="caution">
    <text evidence="2">The sequence shown here is derived from an EMBL/GenBank/DDBJ whole genome shotgun (WGS) entry which is preliminary data.</text>
</comment>
<feature type="region of interest" description="Disordered" evidence="1">
    <location>
        <begin position="92"/>
        <end position="120"/>
    </location>
</feature>
<gene>
    <name evidence="2" type="ORF">EVAR_68116_1</name>
</gene>
<feature type="region of interest" description="Disordered" evidence="1">
    <location>
        <begin position="184"/>
        <end position="229"/>
    </location>
</feature>
<feature type="compositionally biased region" description="Basic and acidic residues" evidence="1">
    <location>
        <begin position="184"/>
        <end position="196"/>
    </location>
</feature>
<dbReference type="EMBL" id="BGZK01001763">
    <property type="protein sequence ID" value="GBP85843.1"/>
    <property type="molecule type" value="Genomic_DNA"/>
</dbReference>
<dbReference type="AlphaFoldDB" id="A0A4C1ZFD2"/>
<evidence type="ECO:0000313" key="3">
    <source>
        <dbReference type="Proteomes" id="UP000299102"/>
    </source>
</evidence>
<feature type="region of interest" description="Disordered" evidence="1">
    <location>
        <begin position="1"/>
        <end position="32"/>
    </location>
</feature>
<keyword evidence="3" id="KW-1185">Reference proteome</keyword>